<evidence type="ECO:0000313" key="12">
    <source>
        <dbReference type="Proteomes" id="UP001186104"/>
    </source>
</evidence>
<dbReference type="Proteomes" id="UP001186104">
    <property type="component" value="Unassembled WGS sequence"/>
</dbReference>
<evidence type="ECO:0000256" key="6">
    <source>
        <dbReference type="ARBA" id="ARBA00023002"/>
    </source>
</evidence>
<reference evidence="11 12" key="1">
    <citation type="submission" date="2023-10" db="EMBL/GenBank/DDBJ databases">
        <title>Development of a sustainable strategy for remediation of hydrocarbon-contaminated territories based on the waste exchange concept.</title>
        <authorList>
            <person name="Krivoruchko A."/>
        </authorList>
    </citation>
    <scope>NUCLEOTIDE SEQUENCE [LARGE SCALE GENOMIC DNA]</scope>
    <source>
        <strain evidence="11 12">IEGM 1327</strain>
    </source>
</reference>
<evidence type="ECO:0000256" key="4">
    <source>
        <dbReference type="ARBA" id="ARBA00022723"/>
    </source>
</evidence>
<dbReference type="PROSITE" id="PS00059">
    <property type="entry name" value="ADH_ZINC"/>
    <property type="match status" value="1"/>
</dbReference>
<dbReference type="InterPro" id="IPR020843">
    <property type="entry name" value="ER"/>
</dbReference>
<evidence type="ECO:0000313" key="11">
    <source>
        <dbReference type="EMBL" id="MDV6304721.1"/>
    </source>
</evidence>
<accession>A0ABU4D5S3</accession>
<dbReference type="SMART" id="SM00829">
    <property type="entry name" value="PKS_ER"/>
    <property type="match status" value="1"/>
</dbReference>
<gene>
    <name evidence="11" type="ORF">R3P93_19335</name>
</gene>
<protein>
    <recommendedName>
        <fullName evidence="3">alcohol dehydrogenase</fullName>
        <ecNumber evidence="3">1.1.1.1</ecNumber>
    </recommendedName>
</protein>
<dbReference type="Gene3D" id="3.40.50.720">
    <property type="entry name" value="NAD(P)-binding Rossmann-like Domain"/>
    <property type="match status" value="1"/>
</dbReference>
<keyword evidence="12" id="KW-1185">Reference proteome</keyword>
<dbReference type="EMBL" id="JAWLKF010000012">
    <property type="protein sequence ID" value="MDV6304721.1"/>
    <property type="molecule type" value="Genomic_DNA"/>
</dbReference>
<dbReference type="SUPFAM" id="SSF51735">
    <property type="entry name" value="NAD(P)-binding Rossmann-fold domains"/>
    <property type="match status" value="1"/>
</dbReference>
<proteinExistence type="inferred from homology"/>
<dbReference type="CDD" id="cd08298">
    <property type="entry name" value="CAD2"/>
    <property type="match status" value="1"/>
</dbReference>
<dbReference type="InterPro" id="IPR036291">
    <property type="entry name" value="NAD(P)-bd_dom_sf"/>
</dbReference>
<evidence type="ECO:0000256" key="5">
    <source>
        <dbReference type="ARBA" id="ARBA00022833"/>
    </source>
</evidence>
<comment type="catalytic activity">
    <reaction evidence="8">
        <text>a primary alcohol + NAD(+) = an aldehyde + NADH + H(+)</text>
        <dbReference type="Rhea" id="RHEA:10736"/>
        <dbReference type="ChEBI" id="CHEBI:15378"/>
        <dbReference type="ChEBI" id="CHEBI:15734"/>
        <dbReference type="ChEBI" id="CHEBI:17478"/>
        <dbReference type="ChEBI" id="CHEBI:57540"/>
        <dbReference type="ChEBI" id="CHEBI:57945"/>
        <dbReference type="EC" id="1.1.1.1"/>
    </reaction>
</comment>
<feature type="domain" description="Enoyl reductase (ER)" evidence="10">
    <location>
        <begin position="21"/>
        <end position="342"/>
    </location>
</feature>
<evidence type="ECO:0000256" key="2">
    <source>
        <dbReference type="ARBA" id="ARBA00008072"/>
    </source>
</evidence>
<evidence type="ECO:0000259" key="10">
    <source>
        <dbReference type="SMART" id="SM00829"/>
    </source>
</evidence>
<dbReference type="PANTHER" id="PTHR42940:SF8">
    <property type="entry name" value="VACUOLAR PROTEIN SORTING-ASSOCIATED PROTEIN 11"/>
    <property type="match status" value="1"/>
</dbReference>
<comment type="caution">
    <text evidence="11">The sequence shown here is derived from an EMBL/GenBank/DDBJ whole genome shotgun (WGS) entry which is preliminary data.</text>
</comment>
<dbReference type="InterPro" id="IPR002328">
    <property type="entry name" value="ADH_Zn_CS"/>
</dbReference>
<keyword evidence="4 9" id="KW-0479">Metal-binding</keyword>
<dbReference type="PANTHER" id="PTHR42940">
    <property type="entry name" value="ALCOHOL DEHYDROGENASE 1-RELATED"/>
    <property type="match status" value="1"/>
</dbReference>
<keyword evidence="6" id="KW-0560">Oxidoreductase</keyword>
<evidence type="ECO:0000256" key="3">
    <source>
        <dbReference type="ARBA" id="ARBA00013190"/>
    </source>
</evidence>
<organism evidence="11 12">
    <name type="scientific">Rhodococcus cerastii</name>
    <dbReference type="NCBI Taxonomy" id="908616"/>
    <lineage>
        <taxon>Bacteria</taxon>
        <taxon>Bacillati</taxon>
        <taxon>Actinomycetota</taxon>
        <taxon>Actinomycetes</taxon>
        <taxon>Mycobacteriales</taxon>
        <taxon>Nocardiaceae</taxon>
        <taxon>Rhodococcus</taxon>
    </lineage>
</organism>
<dbReference type="InterPro" id="IPR014187">
    <property type="entry name" value="ADH_Zn_typ-2"/>
</dbReference>
<dbReference type="EC" id="1.1.1.1" evidence="3"/>
<evidence type="ECO:0000256" key="8">
    <source>
        <dbReference type="ARBA" id="ARBA00049243"/>
    </source>
</evidence>
<dbReference type="Pfam" id="PF08240">
    <property type="entry name" value="ADH_N"/>
    <property type="match status" value="1"/>
</dbReference>
<evidence type="ECO:0000256" key="1">
    <source>
        <dbReference type="ARBA" id="ARBA00001947"/>
    </source>
</evidence>
<dbReference type="InterPro" id="IPR011032">
    <property type="entry name" value="GroES-like_sf"/>
</dbReference>
<dbReference type="Pfam" id="PF00107">
    <property type="entry name" value="ADH_zinc_N"/>
    <property type="match status" value="1"/>
</dbReference>
<dbReference type="RefSeq" id="WP_269595037.1">
    <property type="nucleotide sequence ID" value="NZ_JAWLKF010000012.1"/>
</dbReference>
<evidence type="ECO:0000256" key="7">
    <source>
        <dbReference type="ARBA" id="ARBA00049164"/>
    </source>
</evidence>
<dbReference type="Gene3D" id="3.90.180.10">
    <property type="entry name" value="Medium-chain alcohol dehydrogenases, catalytic domain"/>
    <property type="match status" value="1"/>
</dbReference>
<sequence length="344" mass="36768">MNSSIPGTEERGKLWRTSVPGSVDDSPLHLCDEPRPVPTSGELLIAVQACGVCRTDLHVVEGDLPVHEPHVVPGHEIVGVVAALGEECGTAFRIGDRVGVPWLRHTCGTCSFCTAGKENLCAESRYTGWDHDGGFAQWAVVPVDYALTLPDGYRNAELAPLLCAGIIGYRALLLAELPEQGVLGLYGFGGSAHIVAQLARSAGATVHVMTRDPVAREFALSLGLDSAQDTYAAPPQQLDAAIVFAPVGEIVPAALEALVPGGTVVLAGIHMTDVPAMDYQRHLFHEKRLRSVEANTRENARAFLEICGRIDLTVQTTEYPFSRAPDALRDLRHGRFAGAAVIVM</sequence>
<dbReference type="NCBIfam" id="TIGR02822">
    <property type="entry name" value="adh_fam_2"/>
    <property type="match status" value="1"/>
</dbReference>
<comment type="similarity">
    <text evidence="2 9">Belongs to the zinc-containing alcohol dehydrogenase family.</text>
</comment>
<comment type="cofactor">
    <cofactor evidence="1 9">
        <name>Zn(2+)</name>
        <dbReference type="ChEBI" id="CHEBI:29105"/>
    </cofactor>
</comment>
<dbReference type="SUPFAM" id="SSF50129">
    <property type="entry name" value="GroES-like"/>
    <property type="match status" value="1"/>
</dbReference>
<comment type="catalytic activity">
    <reaction evidence="7">
        <text>a secondary alcohol + NAD(+) = a ketone + NADH + H(+)</text>
        <dbReference type="Rhea" id="RHEA:10740"/>
        <dbReference type="ChEBI" id="CHEBI:15378"/>
        <dbReference type="ChEBI" id="CHEBI:17087"/>
        <dbReference type="ChEBI" id="CHEBI:35681"/>
        <dbReference type="ChEBI" id="CHEBI:57540"/>
        <dbReference type="ChEBI" id="CHEBI:57945"/>
        <dbReference type="EC" id="1.1.1.1"/>
    </reaction>
</comment>
<dbReference type="InterPro" id="IPR013149">
    <property type="entry name" value="ADH-like_C"/>
</dbReference>
<keyword evidence="5 9" id="KW-0862">Zinc</keyword>
<dbReference type="InterPro" id="IPR013154">
    <property type="entry name" value="ADH-like_N"/>
</dbReference>
<evidence type="ECO:0000256" key="9">
    <source>
        <dbReference type="RuleBase" id="RU361277"/>
    </source>
</evidence>
<name>A0ABU4D5S3_9NOCA</name>